<evidence type="ECO:0000256" key="3">
    <source>
        <dbReference type="ARBA" id="ARBA00022786"/>
    </source>
</evidence>
<keyword evidence="4" id="KW-0131">Cell cycle</keyword>
<organism evidence="5 6">
    <name type="scientific">Marasmiellus scandens</name>
    <dbReference type="NCBI Taxonomy" id="2682957"/>
    <lineage>
        <taxon>Eukaryota</taxon>
        <taxon>Fungi</taxon>
        <taxon>Dikarya</taxon>
        <taxon>Basidiomycota</taxon>
        <taxon>Agaricomycotina</taxon>
        <taxon>Agaricomycetes</taxon>
        <taxon>Agaricomycetidae</taxon>
        <taxon>Agaricales</taxon>
        <taxon>Marasmiineae</taxon>
        <taxon>Omphalotaceae</taxon>
        <taxon>Marasmiellus</taxon>
    </lineage>
</organism>
<sequence>MHYINNEFEAARQVRSLTELYEPHTKAPQLLNEAVDVSRTYLDKLTLQQCISILHRFPTKDPFNNEDKKPPINEIQPHLNPLDILYDVRKLIHEGHEQPMSLSFIKITEAMGVFDYWFDHKMETTTEADQYAQHAVQSIVWSIVGSEELARIESEIVIAFTEPESSDNNRLTTFLNQAYHRARQGSYKDAMAMLLQPSVWKGISLADYGLWAQQVWHILALRASRRGQDRVYRDYLLPRRPPGDFDPRLYSHRESPSKEKGIAGQLYEVIQMRECDQSIIAIEPLLSALWHSEFLLRINFYRTGILFLADIGLHFGLTKRSQNMVEDLMPQLITGNDTEQRALAAFILARCIIMAEGLEVSALQSAAKWLLMAENDFLGLQMYRSAIDVQYLLSVVYDNMGMEAERNDAAKRHVQTQEQLHKLETVVVDDDTEKILETVSRIGMLLACR</sequence>
<proteinExistence type="predicted"/>
<dbReference type="PANTHER" id="PTHR12830">
    <property type="entry name" value="ANAPHASE-PROMOTING COMPLEX SUBUNIT 5"/>
    <property type="match status" value="1"/>
</dbReference>
<evidence type="ECO:0000256" key="1">
    <source>
        <dbReference type="ARBA" id="ARBA00022618"/>
    </source>
</evidence>
<dbReference type="InterPro" id="IPR037679">
    <property type="entry name" value="Apc5"/>
</dbReference>
<keyword evidence="3" id="KW-0833">Ubl conjugation pathway</keyword>
<protein>
    <recommendedName>
        <fullName evidence="7">Nuclear pore complex protein Nup85</fullName>
    </recommendedName>
</protein>
<evidence type="ECO:0000256" key="2">
    <source>
        <dbReference type="ARBA" id="ARBA00022776"/>
    </source>
</evidence>
<keyword evidence="2" id="KW-0498">Mitosis</keyword>
<dbReference type="PANTHER" id="PTHR12830:SF9">
    <property type="entry name" value="ANAPHASE-PROMOTING COMPLEX SUBUNIT 5"/>
    <property type="match status" value="1"/>
</dbReference>
<evidence type="ECO:0008006" key="7">
    <source>
        <dbReference type="Google" id="ProtNLM"/>
    </source>
</evidence>
<dbReference type="EMBL" id="JBANRG010000009">
    <property type="protein sequence ID" value="KAK7463899.1"/>
    <property type="molecule type" value="Genomic_DNA"/>
</dbReference>
<keyword evidence="1" id="KW-0132">Cell division</keyword>
<evidence type="ECO:0000313" key="6">
    <source>
        <dbReference type="Proteomes" id="UP001498398"/>
    </source>
</evidence>
<dbReference type="Proteomes" id="UP001498398">
    <property type="component" value="Unassembled WGS sequence"/>
</dbReference>
<keyword evidence="6" id="KW-1185">Reference proteome</keyword>
<comment type="caution">
    <text evidence="5">The sequence shown here is derived from an EMBL/GenBank/DDBJ whole genome shotgun (WGS) entry which is preliminary data.</text>
</comment>
<name>A0ABR1JRS8_9AGAR</name>
<accession>A0ABR1JRS8</accession>
<evidence type="ECO:0000256" key="4">
    <source>
        <dbReference type="ARBA" id="ARBA00023306"/>
    </source>
</evidence>
<reference evidence="5 6" key="1">
    <citation type="submission" date="2024-01" db="EMBL/GenBank/DDBJ databases">
        <title>A draft genome for the cacao thread blight pathogen Marasmiellus scandens.</title>
        <authorList>
            <person name="Baruah I.K."/>
            <person name="Leung J."/>
            <person name="Bukari Y."/>
            <person name="Amoako-Attah I."/>
            <person name="Meinhardt L.W."/>
            <person name="Bailey B.A."/>
            <person name="Cohen S.P."/>
        </authorList>
    </citation>
    <scope>NUCLEOTIDE SEQUENCE [LARGE SCALE GENOMIC DNA]</scope>
    <source>
        <strain evidence="5 6">GH-19</strain>
    </source>
</reference>
<gene>
    <name evidence="5" type="ORF">VKT23_007235</name>
</gene>
<evidence type="ECO:0000313" key="5">
    <source>
        <dbReference type="EMBL" id="KAK7463899.1"/>
    </source>
</evidence>